<comment type="caution">
    <text evidence="3">The sequence shown here is derived from an EMBL/GenBank/DDBJ whole genome shotgun (WGS) entry which is preliminary data.</text>
</comment>
<dbReference type="SUPFAM" id="SSF53756">
    <property type="entry name" value="UDP-Glycosyltransferase/glycogen phosphorylase"/>
    <property type="match status" value="1"/>
</dbReference>
<organism evidence="3 4">
    <name type="scientific">Enterovirga aerilata</name>
    <dbReference type="NCBI Taxonomy" id="2730920"/>
    <lineage>
        <taxon>Bacteria</taxon>
        <taxon>Pseudomonadati</taxon>
        <taxon>Pseudomonadota</taxon>
        <taxon>Alphaproteobacteria</taxon>
        <taxon>Hyphomicrobiales</taxon>
        <taxon>Methylobacteriaceae</taxon>
        <taxon>Enterovirga</taxon>
    </lineage>
</organism>
<dbReference type="PANTHER" id="PTHR45947:SF3">
    <property type="entry name" value="SULFOQUINOVOSYL TRANSFERASE SQD2"/>
    <property type="match status" value="1"/>
</dbReference>
<name>A0A849I6Z0_9HYPH</name>
<evidence type="ECO:0000313" key="3">
    <source>
        <dbReference type="EMBL" id="NNM71850.1"/>
    </source>
</evidence>
<dbReference type="Gene3D" id="3.40.50.2000">
    <property type="entry name" value="Glycogen Phosphorylase B"/>
    <property type="match status" value="2"/>
</dbReference>
<dbReference type="Pfam" id="PF00534">
    <property type="entry name" value="Glycos_transf_1"/>
    <property type="match status" value="1"/>
</dbReference>
<reference evidence="3 4" key="1">
    <citation type="submission" date="2020-04" db="EMBL/GenBank/DDBJ databases">
        <title>Enterovirga sp. isolate from soil.</title>
        <authorList>
            <person name="Chea S."/>
            <person name="Kim D.-U."/>
        </authorList>
    </citation>
    <scope>NUCLEOTIDE SEQUENCE [LARGE SCALE GENOMIC DNA]</scope>
    <source>
        <strain evidence="3 4">DB1703</strain>
    </source>
</reference>
<dbReference type="CDD" id="cd03801">
    <property type="entry name" value="GT4_PimA-like"/>
    <property type="match status" value="1"/>
</dbReference>
<accession>A0A849I6Z0</accession>
<evidence type="ECO:0000259" key="1">
    <source>
        <dbReference type="Pfam" id="PF00534"/>
    </source>
</evidence>
<gene>
    <name evidence="3" type="ORF">HJG44_05480</name>
</gene>
<dbReference type="EMBL" id="JABEPP010000002">
    <property type="protein sequence ID" value="NNM71850.1"/>
    <property type="molecule type" value="Genomic_DNA"/>
</dbReference>
<evidence type="ECO:0000259" key="2">
    <source>
        <dbReference type="Pfam" id="PF13439"/>
    </source>
</evidence>
<dbReference type="InterPro" id="IPR050194">
    <property type="entry name" value="Glycosyltransferase_grp1"/>
</dbReference>
<sequence>MANPLRVLMTADAAGGVWTYALDLASGLRERGVTTILAALGPPVSDAQRAAAEAVAGVRLIETGLPLDWTAESRTQIVDAGRAIAALAAELGCDLVHLNSPALAAEARFPCPVIAVCHSCVATWWAAVRGGRLPDDFAWRTDLVRAGYKAADMLLAPTAAFARTTAEAYSLSKLPRAIHNGRAARPAPAAADRATEPFILTAGRLWDEGKNVATLDRVAAHLPSPVLAAGPTAGPNGAAIAIRHAKALGHVPTAALDALFAARPVFVSPALYEPFGLAVLEAAQAACPLVLSDITTFRELWDGAALFVAPRAEDSALGVLERLLADPEERNRLGRAAQERAARYTVTAMVDRVEKAYRDVLARKRTKLMTAA</sequence>
<dbReference type="InterPro" id="IPR001296">
    <property type="entry name" value="Glyco_trans_1"/>
</dbReference>
<feature type="domain" description="Glycosyltransferase subfamily 4-like N-terminal" evidence="2">
    <location>
        <begin position="15"/>
        <end position="181"/>
    </location>
</feature>
<proteinExistence type="predicted"/>
<dbReference type="GO" id="GO:0016757">
    <property type="term" value="F:glycosyltransferase activity"/>
    <property type="evidence" value="ECO:0007669"/>
    <property type="project" value="InterPro"/>
</dbReference>
<feature type="domain" description="Glycosyl transferase family 1" evidence="1">
    <location>
        <begin position="244"/>
        <end position="340"/>
    </location>
</feature>
<dbReference type="InterPro" id="IPR028098">
    <property type="entry name" value="Glyco_trans_4-like_N"/>
</dbReference>
<evidence type="ECO:0000313" key="4">
    <source>
        <dbReference type="Proteomes" id="UP000564885"/>
    </source>
</evidence>
<dbReference type="Pfam" id="PF13439">
    <property type="entry name" value="Glyco_transf_4"/>
    <property type="match status" value="1"/>
</dbReference>
<keyword evidence="4" id="KW-1185">Reference proteome</keyword>
<keyword evidence="3" id="KW-0808">Transferase</keyword>
<dbReference type="AlphaFoldDB" id="A0A849I6Z0"/>
<protein>
    <submittedName>
        <fullName evidence="3">Glycosyltransferase family 4 protein</fullName>
    </submittedName>
</protein>
<dbReference type="Proteomes" id="UP000564885">
    <property type="component" value="Unassembled WGS sequence"/>
</dbReference>
<dbReference type="PANTHER" id="PTHR45947">
    <property type="entry name" value="SULFOQUINOVOSYL TRANSFERASE SQD2"/>
    <property type="match status" value="1"/>
</dbReference>